<protein>
    <submittedName>
        <fullName evidence="2">Uncharacterized protein</fullName>
    </submittedName>
</protein>
<dbReference type="Proteomes" id="UP000197090">
    <property type="component" value="Unassembled WGS sequence"/>
</dbReference>
<feature type="region of interest" description="Disordered" evidence="1">
    <location>
        <begin position="39"/>
        <end position="69"/>
    </location>
</feature>
<organism evidence="2 3">
    <name type="scientific">Stenotrophomonas maltophilia</name>
    <name type="common">Pseudomonas maltophilia</name>
    <name type="synonym">Xanthomonas maltophilia</name>
    <dbReference type="NCBI Taxonomy" id="40324"/>
    <lineage>
        <taxon>Bacteria</taxon>
        <taxon>Pseudomonadati</taxon>
        <taxon>Pseudomonadota</taxon>
        <taxon>Gammaproteobacteria</taxon>
        <taxon>Lysobacterales</taxon>
        <taxon>Lysobacteraceae</taxon>
        <taxon>Stenotrophomonas</taxon>
        <taxon>Stenotrophomonas maltophilia group</taxon>
    </lineage>
</organism>
<evidence type="ECO:0000313" key="2">
    <source>
        <dbReference type="EMBL" id="OWQ74912.1"/>
    </source>
</evidence>
<proteinExistence type="predicted"/>
<accession>A0A246I7J7</accession>
<sequence>MELGEAHRRLRITAETSILPARPGGGVSAGLRPAPAVVPAAGRQPQKQQPWQQRVSRGMAGWVRLRGTP</sequence>
<name>A0A246I7J7_STEMA</name>
<feature type="compositionally biased region" description="Low complexity" evidence="1">
    <location>
        <begin position="39"/>
        <end position="53"/>
    </location>
</feature>
<dbReference type="EMBL" id="NIVX01000067">
    <property type="protein sequence ID" value="OWQ74912.1"/>
    <property type="molecule type" value="Genomic_DNA"/>
</dbReference>
<evidence type="ECO:0000256" key="1">
    <source>
        <dbReference type="SAM" id="MobiDB-lite"/>
    </source>
</evidence>
<evidence type="ECO:0000313" key="3">
    <source>
        <dbReference type="Proteomes" id="UP000197090"/>
    </source>
</evidence>
<gene>
    <name evidence="2" type="ORF">CEE63_09445</name>
</gene>
<dbReference type="AlphaFoldDB" id="A0A246I7J7"/>
<reference evidence="2 3" key="1">
    <citation type="submission" date="2017-06" db="EMBL/GenBank/DDBJ databases">
        <authorList>
            <person name="Kim H.J."/>
            <person name="Triplett B.A."/>
        </authorList>
    </citation>
    <scope>NUCLEOTIDE SEQUENCE [LARGE SCALE GENOMIC DNA]</scope>
    <source>
        <strain evidence="2 3">594</strain>
    </source>
</reference>
<comment type="caution">
    <text evidence="2">The sequence shown here is derived from an EMBL/GenBank/DDBJ whole genome shotgun (WGS) entry which is preliminary data.</text>
</comment>